<dbReference type="AlphaFoldDB" id="A0AAQ3UCG3"/>
<feature type="compositionally biased region" description="Basic and acidic residues" evidence="1">
    <location>
        <begin position="169"/>
        <end position="197"/>
    </location>
</feature>
<feature type="region of interest" description="Disordered" evidence="1">
    <location>
        <begin position="169"/>
        <end position="224"/>
    </location>
</feature>
<gene>
    <name evidence="2" type="ORF">U9M48_035598</name>
</gene>
<dbReference type="EMBL" id="CP144752">
    <property type="protein sequence ID" value="WVZ89161.1"/>
    <property type="molecule type" value="Genomic_DNA"/>
</dbReference>
<sequence length="224" mass="25730">MLYLGALRASAEVRRHISRRPYLLSPPAIPSLHPTYISSLHFHFAQILGAFSHPLDAGSRPPYLPQGCNGVQPYGYSAGLVPPMCFCGDPCKLEMSDEEDTFRRRYWMCANLAFDPPEKALMKGRIEPPPLCDFEEWIDKEVKEKDREWFNELRDWNAKINAGIAARKKEEEQRNERIAEEKRRAAAKRKAESEVKLARARRAKAALEENPDALRKGKWPHCTQ</sequence>
<proteinExistence type="predicted"/>
<dbReference type="Proteomes" id="UP001341281">
    <property type="component" value="Chromosome 08"/>
</dbReference>
<reference evidence="2 3" key="1">
    <citation type="submission" date="2024-02" db="EMBL/GenBank/DDBJ databases">
        <title>High-quality chromosome-scale genome assembly of Pensacola bahiagrass (Paspalum notatum Flugge var. saurae).</title>
        <authorList>
            <person name="Vega J.M."/>
            <person name="Podio M."/>
            <person name="Orjuela J."/>
            <person name="Siena L.A."/>
            <person name="Pessino S.C."/>
            <person name="Combes M.C."/>
            <person name="Mariac C."/>
            <person name="Albertini E."/>
            <person name="Pupilli F."/>
            <person name="Ortiz J.P.A."/>
            <person name="Leblanc O."/>
        </authorList>
    </citation>
    <scope>NUCLEOTIDE SEQUENCE [LARGE SCALE GENOMIC DNA]</scope>
    <source>
        <strain evidence="2">R1</strain>
        <tissue evidence="2">Leaf</tissue>
    </source>
</reference>
<keyword evidence="3" id="KW-1185">Reference proteome</keyword>
<protein>
    <submittedName>
        <fullName evidence="2">Uncharacterized protein</fullName>
    </submittedName>
</protein>
<evidence type="ECO:0000256" key="1">
    <source>
        <dbReference type="SAM" id="MobiDB-lite"/>
    </source>
</evidence>
<accession>A0AAQ3UCG3</accession>
<name>A0AAQ3UCG3_PASNO</name>
<evidence type="ECO:0000313" key="3">
    <source>
        <dbReference type="Proteomes" id="UP001341281"/>
    </source>
</evidence>
<dbReference type="PANTHER" id="PTHR48170:SF1">
    <property type="entry name" value="ZINC FINGER GRF-TYPE DOMAIN-CONTAINING PROTEIN"/>
    <property type="match status" value="1"/>
</dbReference>
<organism evidence="2 3">
    <name type="scientific">Paspalum notatum var. saurae</name>
    <dbReference type="NCBI Taxonomy" id="547442"/>
    <lineage>
        <taxon>Eukaryota</taxon>
        <taxon>Viridiplantae</taxon>
        <taxon>Streptophyta</taxon>
        <taxon>Embryophyta</taxon>
        <taxon>Tracheophyta</taxon>
        <taxon>Spermatophyta</taxon>
        <taxon>Magnoliopsida</taxon>
        <taxon>Liliopsida</taxon>
        <taxon>Poales</taxon>
        <taxon>Poaceae</taxon>
        <taxon>PACMAD clade</taxon>
        <taxon>Panicoideae</taxon>
        <taxon>Andropogonodae</taxon>
        <taxon>Paspaleae</taxon>
        <taxon>Paspalinae</taxon>
        <taxon>Paspalum</taxon>
    </lineage>
</organism>
<dbReference type="PANTHER" id="PTHR48170">
    <property type="entry name" value="ZINC FINGER GRF-TYPE DOMAIN-CONTAINING PROTEIN"/>
    <property type="match status" value="1"/>
</dbReference>
<evidence type="ECO:0000313" key="2">
    <source>
        <dbReference type="EMBL" id="WVZ89161.1"/>
    </source>
</evidence>